<reference evidence="7 8" key="1">
    <citation type="submission" date="2012-06" db="EMBL/GenBank/DDBJ databases">
        <title>Draft Genome Sequence of Lactobacillus pasteurii CRBIP 24.76T.</title>
        <authorList>
            <person name="Cousin S."/>
            <person name="Bouchier C."/>
            <person name="Loux V."/>
            <person name="Ma L."/>
            <person name="Creno S."/>
            <person name="Bizet C."/>
            <person name="Clermont D."/>
        </authorList>
    </citation>
    <scope>NUCLEOTIDE SEQUENCE [LARGE SCALE GENOMIC DNA]</scope>
    <source>
        <strain evidence="8">CRBIP 24.76T</strain>
    </source>
</reference>
<feature type="domain" description="Lipopolysaccharide assembly protein A" evidence="6">
    <location>
        <begin position="27"/>
        <end position="64"/>
    </location>
</feature>
<protein>
    <recommendedName>
        <fullName evidence="6">Lipopolysaccharide assembly protein A domain-containing protein</fullName>
    </recommendedName>
</protein>
<evidence type="ECO:0000256" key="4">
    <source>
        <dbReference type="ARBA" id="ARBA00023136"/>
    </source>
</evidence>
<evidence type="ECO:0000256" key="5">
    <source>
        <dbReference type="SAM" id="Phobius"/>
    </source>
</evidence>
<sequence>MDENKKRQTKLVISLVLILLAVIFVVLNTHPVAINFGLFQLKLPLVIVLVVMIIIGVVIGWFLGQDKQIKKN</sequence>
<feature type="transmembrane region" description="Helical" evidence="5">
    <location>
        <begin position="45"/>
        <end position="64"/>
    </location>
</feature>
<dbReference type="GO" id="GO:0005886">
    <property type="term" value="C:plasma membrane"/>
    <property type="evidence" value="ECO:0007669"/>
    <property type="project" value="InterPro"/>
</dbReference>
<dbReference type="Proteomes" id="UP000009311">
    <property type="component" value="Unassembled WGS sequence"/>
</dbReference>
<evidence type="ECO:0000256" key="2">
    <source>
        <dbReference type="ARBA" id="ARBA00022692"/>
    </source>
</evidence>
<gene>
    <name evidence="7" type="ORF">BN53_04585</name>
</gene>
<accession>I7LE05</accession>
<dbReference type="EMBL" id="CAKD01000021">
    <property type="protein sequence ID" value="CCI85363.1"/>
    <property type="molecule type" value="Genomic_DNA"/>
</dbReference>
<dbReference type="InterPro" id="IPR010445">
    <property type="entry name" value="LapA_dom"/>
</dbReference>
<evidence type="ECO:0000256" key="3">
    <source>
        <dbReference type="ARBA" id="ARBA00022989"/>
    </source>
</evidence>
<proteinExistence type="predicted"/>
<keyword evidence="1" id="KW-1003">Cell membrane</keyword>
<organism evidence="7 8">
    <name type="scientific">Lactobacillus pasteurii DSM 23907 = CRBIP 24.76</name>
    <dbReference type="NCBI Taxonomy" id="1423790"/>
    <lineage>
        <taxon>Bacteria</taxon>
        <taxon>Bacillati</taxon>
        <taxon>Bacillota</taxon>
        <taxon>Bacilli</taxon>
        <taxon>Lactobacillales</taxon>
        <taxon>Lactobacillaceae</taxon>
        <taxon>Lactobacillus</taxon>
    </lineage>
</organism>
<dbReference type="STRING" id="1423790.BN53_04585"/>
<evidence type="ECO:0000259" key="6">
    <source>
        <dbReference type="Pfam" id="PF06305"/>
    </source>
</evidence>
<dbReference type="RefSeq" id="WP_009559915.1">
    <property type="nucleotide sequence ID" value="NZ_AYZN01000001.1"/>
</dbReference>
<keyword evidence="2 5" id="KW-0812">Transmembrane</keyword>
<evidence type="ECO:0000256" key="1">
    <source>
        <dbReference type="ARBA" id="ARBA00022475"/>
    </source>
</evidence>
<evidence type="ECO:0000313" key="7">
    <source>
        <dbReference type="EMBL" id="CCI85363.1"/>
    </source>
</evidence>
<feature type="transmembrane region" description="Helical" evidence="5">
    <location>
        <begin position="12"/>
        <end position="33"/>
    </location>
</feature>
<dbReference type="PATRIC" id="fig|1423790.3.peg.336"/>
<keyword evidence="8" id="KW-1185">Reference proteome</keyword>
<evidence type="ECO:0000313" key="8">
    <source>
        <dbReference type="Proteomes" id="UP000009311"/>
    </source>
</evidence>
<keyword evidence="4 5" id="KW-0472">Membrane</keyword>
<dbReference type="Pfam" id="PF06305">
    <property type="entry name" value="LapA_dom"/>
    <property type="match status" value="1"/>
</dbReference>
<dbReference type="AlphaFoldDB" id="I7LE05"/>
<name>I7LE05_9LACO</name>
<comment type="caution">
    <text evidence="7">The sequence shown here is derived from an EMBL/GenBank/DDBJ whole genome shotgun (WGS) entry which is preliminary data.</text>
</comment>
<keyword evidence="3 5" id="KW-1133">Transmembrane helix</keyword>